<feature type="domain" description="Solute-binding protein family 3/N-terminal" evidence="2">
    <location>
        <begin position="36"/>
        <end position="267"/>
    </location>
</feature>
<dbReference type="InterPro" id="IPR001638">
    <property type="entry name" value="Solute-binding_3/MltF_N"/>
</dbReference>
<dbReference type="EMBL" id="BSPB01000013">
    <property type="protein sequence ID" value="GLS14599.1"/>
    <property type="molecule type" value="Genomic_DNA"/>
</dbReference>
<comment type="caution">
    <text evidence="3">The sequence shown here is derived from an EMBL/GenBank/DDBJ whole genome shotgun (WGS) entry which is preliminary data.</text>
</comment>
<accession>A0ABQ6C4C6</accession>
<evidence type="ECO:0000313" key="3">
    <source>
        <dbReference type="EMBL" id="GLS14599.1"/>
    </source>
</evidence>
<keyword evidence="1" id="KW-0732">Signal</keyword>
<dbReference type="Proteomes" id="UP001156903">
    <property type="component" value="Unassembled WGS sequence"/>
</dbReference>
<proteinExistence type="predicted"/>
<protein>
    <submittedName>
        <fullName evidence="3">Amino acid ABC transporter</fullName>
    </submittedName>
</protein>
<name>A0ABQ6C4C6_9BURK</name>
<reference evidence="4" key="1">
    <citation type="journal article" date="2019" name="Int. J. Syst. Evol. Microbiol.">
        <title>The Global Catalogue of Microorganisms (GCM) 10K type strain sequencing project: providing services to taxonomists for standard genome sequencing and annotation.</title>
        <authorList>
            <consortium name="The Broad Institute Genomics Platform"/>
            <consortium name="The Broad Institute Genome Sequencing Center for Infectious Disease"/>
            <person name="Wu L."/>
            <person name="Ma J."/>
        </authorList>
    </citation>
    <scope>NUCLEOTIDE SEQUENCE [LARGE SCALE GENOMIC DNA]</scope>
    <source>
        <strain evidence="4">NBRC 109341</strain>
    </source>
</reference>
<evidence type="ECO:0000313" key="4">
    <source>
        <dbReference type="Proteomes" id="UP001156903"/>
    </source>
</evidence>
<dbReference type="SMART" id="SM00062">
    <property type="entry name" value="PBPb"/>
    <property type="match status" value="1"/>
</dbReference>
<dbReference type="Pfam" id="PF00497">
    <property type="entry name" value="SBP_bac_3"/>
    <property type="match status" value="1"/>
</dbReference>
<keyword evidence="4" id="KW-1185">Reference proteome</keyword>
<sequence length="281" mass="29904">MLGALAALAWSAGPGAFAQSAPLFGRLPESVRNAKVLRMVGDSFAPYRIVGDDGKTVTGIDADMAKALEPLLGVKIELSIVSNLPAMLAGIDTGRYDLSAGPLLSTKPREERYDILTWLLSKPAFVLPVSGGRKTSRLEDLCGLRIAFPAGSAQEAYANKVSERCLGNKAQPVQMVPLSDQNATILAVQSGRADVSGMQLAAALYLQQRNPGRFTIQTDETDGLGILLQGFVLKKGSEISPVLLDALKQLWASGEYGRIMEKWGLALAKAPEPRLNPSSGK</sequence>
<evidence type="ECO:0000256" key="1">
    <source>
        <dbReference type="ARBA" id="ARBA00022729"/>
    </source>
</evidence>
<organism evidence="3 4">
    <name type="scientific">Hydrogenophaga electricum</name>
    <dbReference type="NCBI Taxonomy" id="1230953"/>
    <lineage>
        <taxon>Bacteria</taxon>
        <taxon>Pseudomonadati</taxon>
        <taxon>Pseudomonadota</taxon>
        <taxon>Betaproteobacteria</taxon>
        <taxon>Burkholderiales</taxon>
        <taxon>Comamonadaceae</taxon>
        <taxon>Hydrogenophaga</taxon>
    </lineage>
</organism>
<gene>
    <name evidence="3" type="ORF">GCM10007935_20300</name>
</gene>
<dbReference type="Gene3D" id="3.40.190.10">
    <property type="entry name" value="Periplasmic binding protein-like II"/>
    <property type="match status" value="2"/>
</dbReference>
<dbReference type="PANTHER" id="PTHR35936">
    <property type="entry name" value="MEMBRANE-BOUND LYTIC MUREIN TRANSGLYCOSYLASE F"/>
    <property type="match status" value="1"/>
</dbReference>
<evidence type="ECO:0000259" key="2">
    <source>
        <dbReference type="SMART" id="SM00062"/>
    </source>
</evidence>
<dbReference type="SUPFAM" id="SSF53850">
    <property type="entry name" value="Periplasmic binding protein-like II"/>
    <property type="match status" value="1"/>
</dbReference>